<keyword evidence="12" id="KW-1185">Reference proteome</keyword>
<keyword evidence="7" id="KW-0067">ATP-binding</keyword>
<dbReference type="GO" id="GO:0070733">
    <property type="term" value="F:AMPylase activity"/>
    <property type="evidence" value="ECO:0007669"/>
    <property type="project" value="TreeGrafter"/>
</dbReference>
<name>A0A843TYS2_COLES</name>
<gene>
    <name evidence="11" type="ORF">Taro_007653</name>
</gene>
<evidence type="ECO:0000256" key="4">
    <source>
        <dbReference type="ARBA" id="ARBA00022695"/>
    </source>
</evidence>
<dbReference type="InterPro" id="IPR003846">
    <property type="entry name" value="SelO"/>
</dbReference>
<evidence type="ECO:0000256" key="6">
    <source>
        <dbReference type="ARBA" id="ARBA00022741"/>
    </source>
</evidence>
<evidence type="ECO:0000256" key="10">
    <source>
        <dbReference type="SAM" id="MobiDB-lite"/>
    </source>
</evidence>
<keyword evidence="4" id="KW-0548">Nucleotidyltransferase</keyword>
<evidence type="ECO:0000256" key="3">
    <source>
        <dbReference type="ARBA" id="ARBA00022679"/>
    </source>
</evidence>
<evidence type="ECO:0000256" key="7">
    <source>
        <dbReference type="ARBA" id="ARBA00022840"/>
    </source>
</evidence>
<dbReference type="Pfam" id="PF02696">
    <property type="entry name" value="SelO"/>
    <property type="match status" value="1"/>
</dbReference>
<dbReference type="GO" id="GO:0005524">
    <property type="term" value="F:ATP binding"/>
    <property type="evidence" value="ECO:0007669"/>
    <property type="project" value="UniProtKB-KW"/>
</dbReference>
<protein>
    <recommendedName>
        <fullName evidence="9">Selenoprotein O</fullName>
    </recommendedName>
</protein>
<evidence type="ECO:0000256" key="8">
    <source>
        <dbReference type="ARBA" id="ARBA00022842"/>
    </source>
</evidence>
<keyword evidence="8" id="KW-0460">Magnesium</keyword>
<feature type="region of interest" description="Disordered" evidence="10">
    <location>
        <begin position="63"/>
        <end position="92"/>
    </location>
</feature>
<evidence type="ECO:0000313" key="11">
    <source>
        <dbReference type="EMBL" id="MQL75276.1"/>
    </source>
</evidence>
<dbReference type="HAMAP" id="MF_00692">
    <property type="entry name" value="SelO"/>
    <property type="match status" value="1"/>
</dbReference>
<dbReference type="GO" id="GO:0046872">
    <property type="term" value="F:metal ion binding"/>
    <property type="evidence" value="ECO:0007669"/>
    <property type="project" value="UniProtKB-KW"/>
</dbReference>
<keyword evidence="3" id="KW-0808">Transferase</keyword>
<evidence type="ECO:0000256" key="1">
    <source>
        <dbReference type="ARBA" id="ARBA00001946"/>
    </source>
</evidence>
<dbReference type="Proteomes" id="UP000652761">
    <property type="component" value="Unassembled WGS sequence"/>
</dbReference>
<dbReference type="NCBIfam" id="NF000658">
    <property type="entry name" value="PRK00029.1"/>
    <property type="match status" value="1"/>
</dbReference>
<comment type="cofactor">
    <cofactor evidence="1">
        <name>Mg(2+)</name>
        <dbReference type="ChEBI" id="CHEBI:18420"/>
    </cofactor>
</comment>
<evidence type="ECO:0000313" key="12">
    <source>
        <dbReference type="Proteomes" id="UP000652761"/>
    </source>
</evidence>
<sequence length="554" mass="61798">MLAHFHHLPSSSPRLCRAALLALPLSCPIRRHAPPARGWGPLQRLCARRAGLACQLGRGSAGFAESPAQERDRTMESTNAEGGGDSGNRKDRRRLKLEELDWDHSFVRELPGDPRSDIIPREVFRACYTKVSPSAEVEKPELVAWSDSVAELLDLDPAEFERPDFPLLFSGASPLVGGVSYAQCYGGHQFGVWAGQLGDGRAITLGELLNSHGERWELQLKGAGKTPYSRFADGLAVLRSSIREFLCSEAMHGLGIPTTRALCLVTTGKHVVRDMFYDGNPKEEPGAIVCRVAQSFLRFGSYQIHASRGNEHHETARILADYTIRHHFPHLEKMSKSEDLSFEVDQENSSVVDLTSNKYAAWAVEVAERTASLVASWQGVGFTHGVLNTDNMSVLGLTIDYGPFGFLDAFDPNYTPNTTDLPGRRYCFANQPDVCLWNIAQFTTTLSSSKLISEDEANYAMERYGIKFMDDYKFIMTRKLGLPKYNKDLIGKLLSNMAVDKVDYTNFFRLLSNIKSDPTIPENELLVPLKAVLLDIGKERKEAWSSWVKSYIQE</sequence>
<comment type="similarity">
    <text evidence="2">Belongs to the SELO family.</text>
</comment>
<evidence type="ECO:0000256" key="9">
    <source>
        <dbReference type="ARBA" id="ARBA00031547"/>
    </source>
</evidence>
<reference evidence="11" key="1">
    <citation type="submission" date="2017-07" db="EMBL/GenBank/DDBJ databases">
        <title>Taro Niue Genome Assembly and Annotation.</title>
        <authorList>
            <person name="Atibalentja N."/>
            <person name="Keating K."/>
            <person name="Fields C.J."/>
        </authorList>
    </citation>
    <scope>NUCLEOTIDE SEQUENCE</scope>
    <source>
        <strain evidence="11">Niue_2</strain>
        <tissue evidence="11">Leaf</tissue>
    </source>
</reference>
<evidence type="ECO:0000256" key="5">
    <source>
        <dbReference type="ARBA" id="ARBA00022723"/>
    </source>
</evidence>
<evidence type="ECO:0000256" key="2">
    <source>
        <dbReference type="ARBA" id="ARBA00009747"/>
    </source>
</evidence>
<dbReference type="PANTHER" id="PTHR32057">
    <property type="entry name" value="PROTEIN ADENYLYLTRANSFERASE SELO, MITOCHONDRIAL"/>
    <property type="match status" value="1"/>
</dbReference>
<keyword evidence="5" id="KW-0479">Metal-binding</keyword>
<dbReference type="AlphaFoldDB" id="A0A843TYS2"/>
<accession>A0A843TYS2</accession>
<proteinExistence type="inferred from homology"/>
<dbReference type="PANTHER" id="PTHR32057:SF14">
    <property type="entry name" value="PROTEIN ADENYLYLTRANSFERASE SELO, MITOCHONDRIAL"/>
    <property type="match status" value="1"/>
</dbReference>
<dbReference type="EMBL" id="NMUH01000243">
    <property type="protein sequence ID" value="MQL75276.1"/>
    <property type="molecule type" value="Genomic_DNA"/>
</dbReference>
<feature type="non-terminal residue" evidence="11">
    <location>
        <position position="1"/>
    </location>
</feature>
<comment type="caution">
    <text evidence="11">The sequence shown here is derived from an EMBL/GenBank/DDBJ whole genome shotgun (WGS) entry which is preliminary data.</text>
</comment>
<dbReference type="GO" id="GO:0009534">
    <property type="term" value="C:chloroplast thylakoid"/>
    <property type="evidence" value="ECO:0007669"/>
    <property type="project" value="TreeGrafter"/>
</dbReference>
<dbReference type="OrthoDB" id="10254721at2759"/>
<keyword evidence="6" id="KW-0547">Nucleotide-binding</keyword>
<organism evidence="11 12">
    <name type="scientific">Colocasia esculenta</name>
    <name type="common">Wild taro</name>
    <name type="synonym">Arum esculentum</name>
    <dbReference type="NCBI Taxonomy" id="4460"/>
    <lineage>
        <taxon>Eukaryota</taxon>
        <taxon>Viridiplantae</taxon>
        <taxon>Streptophyta</taxon>
        <taxon>Embryophyta</taxon>
        <taxon>Tracheophyta</taxon>
        <taxon>Spermatophyta</taxon>
        <taxon>Magnoliopsida</taxon>
        <taxon>Liliopsida</taxon>
        <taxon>Araceae</taxon>
        <taxon>Aroideae</taxon>
        <taxon>Colocasieae</taxon>
        <taxon>Colocasia</taxon>
    </lineage>
</organism>